<dbReference type="PANTHER" id="PTHR24286:SF384">
    <property type="entry name" value="P450, PUTATIVE (EUROFUNG)-RELATED"/>
    <property type="match status" value="1"/>
</dbReference>
<dbReference type="PROSITE" id="PS00086">
    <property type="entry name" value="CYTOCHROME_P450"/>
    <property type="match status" value="1"/>
</dbReference>
<keyword evidence="4 8" id="KW-0560">Oxidoreductase</keyword>
<dbReference type="Gene3D" id="1.10.630.10">
    <property type="entry name" value="Cytochrome P450"/>
    <property type="match status" value="1"/>
</dbReference>
<dbReference type="PRINTS" id="PR00465">
    <property type="entry name" value="EP450IV"/>
</dbReference>
<dbReference type="InterPro" id="IPR002403">
    <property type="entry name" value="Cyt_P450_E_grp-IV"/>
</dbReference>
<evidence type="ECO:0000256" key="2">
    <source>
        <dbReference type="ARBA" id="ARBA00022617"/>
    </source>
</evidence>
<evidence type="ECO:0000256" key="7">
    <source>
        <dbReference type="PIRSR" id="PIRSR602403-1"/>
    </source>
</evidence>
<evidence type="ECO:0000256" key="8">
    <source>
        <dbReference type="RuleBase" id="RU000461"/>
    </source>
</evidence>
<proteinExistence type="inferred from homology"/>
<evidence type="ECO:0000256" key="4">
    <source>
        <dbReference type="ARBA" id="ARBA00023002"/>
    </source>
</evidence>
<evidence type="ECO:0000256" key="5">
    <source>
        <dbReference type="ARBA" id="ARBA00023004"/>
    </source>
</evidence>
<dbReference type="GO" id="GO:0005506">
    <property type="term" value="F:iron ion binding"/>
    <property type="evidence" value="ECO:0007669"/>
    <property type="project" value="InterPro"/>
</dbReference>
<organism evidence="9">
    <name type="scientific">Symploca sp. SIO1C4</name>
    <dbReference type="NCBI Taxonomy" id="2607765"/>
    <lineage>
        <taxon>Bacteria</taxon>
        <taxon>Bacillati</taxon>
        <taxon>Cyanobacteriota</taxon>
        <taxon>Cyanophyceae</taxon>
        <taxon>Coleofasciculales</taxon>
        <taxon>Coleofasciculaceae</taxon>
        <taxon>Symploca</taxon>
    </lineage>
</organism>
<evidence type="ECO:0000256" key="1">
    <source>
        <dbReference type="ARBA" id="ARBA00010617"/>
    </source>
</evidence>
<dbReference type="AlphaFoldDB" id="A0A6B3N1W2"/>
<dbReference type="Pfam" id="PF00067">
    <property type="entry name" value="p450"/>
    <property type="match status" value="1"/>
</dbReference>
<dbReference type="InterPro" id="IPR001128">
    <property type="entry name" value="Cyt_P450"/>
</dbReference>
<keyword evidence="2 7" id="KW-0349">Heme</keyword>
<evidence type="ECO:0000256" key="6">
    <source>
        <dbReference type="ARBA" id="ARBA00023033"/>
    </source>
</evidence>
<dbReference type="CDD" id="cd11044">
    <property type="entry name" value="CYP120A1_CYP26-like"/>
    <property type="match status" value="1"/>
</dbReference>
<name>A0A6B3N1W2_9CYAN</name>
<dbReference type="EMBL" id="JAAHFQ010000123">
    <property type="protein sequence ID" value="NER27676.1"/>
    <property type="molecule type" value="Genomic_DNA"/>
</dbReference>
<comment type="caution">
    <text evidence="9">The sequence shown here is derived from an EMBL/GenBank/DDBJ whole genome shotgun (WGS) entry which is preliminary data.</text>
</comment>
<evidence type="ECO:0000256" key="3">
    <source>
        <dbReference type="ARBA" id="ARBA00022723"/>
    </source>
</evidence>
<comment type="similarity">
    <text evidence="1 8">Belongs to the cytochrome P450 family.</text>
</comment>
<keyword evidence="6 8" id="KW-0503">Monooxygenase</keyword>
<dbReference type="SUPFAM" id="SSF48264">
    <property type="entry name" value="Cytochrome P450"/>
    <property type="match status" value="1"/>
</dbReference>
<dbReference type="InterPro" id="IPR017972">
    <property type="entry name" value="Cyt_P450_CS"/>
</dbReference>
<accession>A0A6B3N1W2</accession>
<sequence>MSTTTQKLSSLPLPPGSLGLPIIGESISFLKERNFAAKRQQKYGSIFKTHIFGRPTAVMVGAEANQFLFKNENKYVTSTWPKTTKLLLGPASLSVQTGDFHTSRRKLLFQAFQPRALASYLPTMERITAEYLQQWESLGRLTWYPELTNYTLDIASSLIVGIEGGSKTALGKLFKDWVAGLFSLFIPLPGTTFSKALNSRQGLLKLIEEIVLQRQQQGNLGEDALGILLQASDEDGNRLSLDELKDQILLLLFAGHETLTSAIASFCLLTAQHPEVLEKIRAEQRQLSVSAPLTMEKLKQMTYLEQVLKEVMRLIPPVGGGFREVIEPFEFNGYFIPKGWIVQYQIIQTHKDREIYQDSESFSPERFAAETTQEKQKAFAYIPFGGGLRECLGKEFARLEMRIFASMLVTSYEWELLPEQNLEMVSIPTPHPRDGLKVKFRRL</sequence>
<dbReference type="InterPro" id="IPR036396">
    <property type="entry name" value="Cyt_P450_sf"/>
</dbReference>
<dbReference type="GO" id="GO:0016705">
    <property type="term" value="F:oxidoreductase activity, acting on paired donors, with incorporation or reduction of molecular oxygen"/>
    <property type="evidence" value="ECO:0007669"/>
    <property type="project" value="InterPro"/>
</dbReference>
<dbReference type="GO" id="GO:0004497">
    <property type="term" value="F:monooxygenase activity"/>
    <property type="evidence" value="ECO:0007669"/>
    <property type="project" value="UniProtKB-KW"/>
</dbReference>
<dbReference type="GO" id="GO:0016125">
    <property type="term" value="P:sterol metabolic process"/>
    <property type="evidence" value="ECO:0007669"/>
    <property type="project" value="TreeGrafter"/>
</dbReference>
<feature type="binding site" description="axial binding residue" evidence="7">
    <location>
        <position position="391"/>
    </location>
    <ligand>
        <name>heme</name>
        <dbReference type="ChEBI" id="CHEBI:30413"/>
    </ligand>
    <ligandPart>
        <name>Fe</name>
        <dbReference type="ChEBI" id="CHEBI:18248"/>
    </ligandPart>
</feature>
<comment type="cofactor">
    <cofactor evidence="7">
        <name>heme</name>
        <dbReference type="ChEBI" id="CHEBI:30413"/>
    </cofactor>
</comment>
<evidence type="ECO:0000313" key="9">
    <source>
        <dbReference type="EMBL" id="NER27676.1"/>
    </source>
</evidence>
<keyword evidence="5 7" id="KW-0408">Iron</keyword>
<keyword evidence="3 7" id="KW-0479">Metal-binding</keyword>
<reference evidence="9" key="1">
    <citation type="submission" date="2019-11" db="EMBL/GenBank/DDBJ databases">
        <title>Genomic insights into an expanded diversity of filamentous marine cyanobacteria reveals the extraordinary biosynthetic potential of Moorea and Okeania.</title>
        <authorList>
            <person name="Ferreira Leao T."/>
            <person name="Wang M."/>
            <person name="Moss N."/>
            <person name="Da Silva R."/>
            <person name="Sanders J."/>
            <person name="Nurk S."/>
            <person name="Gurevich A."/>
            <person name="Humphrey G."/>
            <person name="Reher R."/>
            <person name="Zhu Q."/>
            <person name="Belda-Ferre P."/>
            <person name="Glukhov E."/>
            <person name="Rex R."/>
            <person name="Dorrestein P.C."/>
            <person name="Knight R."/>
            <person name="Pevzner P."/>
            <person name="Gerwick W.H."/>
            <person name="Gerwick L."/>
        </authorList>
    </citation>
    <scope>NUCLEOTIDE SEQUENCE</scope>
    <source>
        <strain evidence="9">SIO1C4</strain>
    </source>
</reference>
<dbReference type="GO" id="GO:0020037">
    <property type="term" value="F:heme binding"/>
    <property type="evidence" value="ECO:0007669"/>
    <property type="project" value="InterPro"/>
</dbReference>
<dbReference type="PANTHER" id="PTHR24286">
    <property type="entry name" value="CYTOCHROME P450 26"/>
    <property type="match status" value="1"/>
</dbReference>
<gene>
    <name evidence="9" type="ORF">F6J89_08575</name>
</gene>
<dbReference type="PRINTS" id="PR00385">
    <property type="entry name" value="P450"/>
</dbReference>
<protein>
    <submittedName>
        <fullName evidence="9">Cytochrome P450</fullName>
    </submittedName>
</protein>